<comment type="caution">
    <text evidence="1">The sequence shown here is derived from an EMBL/GenBank/DDBJ whole genome shotgun (WGS) entry which is preliminary data.</text>
</comment>
<evidence type="ECO:0000313" key="2">
    <source>
        <dbReference type="Proteomes" id="UP000324800"/>
    </source>
</evidence>
<organism evidence="1 2">
    <name type="scientific">Streblomastix strix</name>
    <dbReference type="NCBI Taxonomy" id="222440"/>
    <lineage>
        <taxon>Eukaryota</taxon>
        <taxon>Metamonada</taxon>
        <taxon>Preaxostyla</taxon>
        <taxon>Oxymonadida</taxon>
        <taxon>Streblomastigidae</taxon>
        <taxon>Streblomastix</taxon>
    </lineage>
</organism>
<name>A0A5J4UVH3_9EUKA</name>
<dbReference type="EMBL" id="SNRW01012409">
    <property type="protein sequence ID" value="KAA6373861.1"/>
    <property type="molecule type" value="Genomic_DNA"/>
</dbReference>
<proteinExistence type="predicted"/>
<reference evidence="1 2" key="1">
    <citation type="submission" date="2019-03" db="EMBL/GenBank/DDBJ databases">
        <title>Single cell metagenomics reveals metabolic interactions within the superorganism composed of flagellate Streblomastix strix and complex community of Bacteroidetes bacteria on its surface.</title>
        <authorList>
            <person name="Treitli S.C."/>
            <person name="Kolisko M."/>
            <person name="Husnik F."/>
            <person name="Keeling P."/>
            <person name="Hampl V."/>
        </authorList>
    </citation>
    <scope>NUCLEOTIDE SEQUENCE [LARGE SCALE GENOMIC DNA]</scope>
    <source>
        <strain evidence="1">ST1C</strain>
    </source>
</reference>
<sequence>MVVDMSTGAFYEFPGKYQNLKDFNAGQPEDFQYYPQSINTVAHVPYQSYTPYHSLDDRFVLGVGNGRSGALHYVGLGRSLKKIMQGKWYEELPTLFTSRAYAGSPLHSLLLVEEEKTIEINNEQSEKNKDVDDKRTLINNTISSNTYSCLLKDRNNFRNSYCTTVYILHEDAIQPVDSKDIGIDNLKKTLTLGSANGAVVQVTTSDIHVIPTLRFFAHQSNQDEQSQQQGSNTLSTIINPQSQQQIPKNIYQKGLIIRSEFIGYNAQHSISWSAPSLLSEEFCQQRISDFQQKHSNINSQKSQIVQSEQISSFQYAEQSQQLTFECACVSDNMIAVSYKCIVFVLVWNPSRPQIVSNSSNPAKSSDNQQSCTQIPAILHPVSTLCFPSPVKTLTASTICSRSFLVVGCESPPSVFLFRLDTPQIAQQTINSHNKLWDDGEKLLNDLKYQIAYPTVLRPDPSLQYMRNDGAVVIIAGHNGQLATAITPLSAILDFPPTEYDQKLYPQTVRMAEDDGIIYIYGDRGYVLTWCNNACKFIWTDLEYSSIIHSFVPMRVVDEQPSLQFLQDDNLNKGNDKIDLEKQSFNTNTEDTTKTQIPHPTVAWIDFTDQKLTFGTIDKRRIITRQIKDLPSLPLAVAHVPTMHAIAVLCREHSNYPYYEQTQEQINNSNLNGIFQTIGCFWYFKFKPVDVYAIS</sequence>
<accession>A0A5J4UVH3</accession>
<gene>
    <name evidence="1" type="ORF">EZS28_030612</name>
</gene>
<dbReference type="AlphaFoldDB" id="A0A5J4UVH3"/>
<protein>
    <submittedName>
        <fullName evidence="1">Uncharacterized protein</fullName>
    </submittedName>
</protein>
<evidence type="ECO:0000313" key="1">
    <source>
        <dbReference type="EMBL" id="KAA6373861.1"/>
    </source>
</evidence>
<dbReference type="Proteomes" id="UP000324800">
    <property type="component" value="Unassembled WGS sequence"/>
</dbReference>